<dbReference type="InterPro" id="IPR025877">
    <property type="entry name" value="MobA-like_NTP_Trfase"/>
</dbReference>
<accession>A0A2M8VXZ2</accession>
<dbReference type="PANTHER" id="PTHR43777:SF1">
    <property type="entry name" value="MOLYBDENUM COFACTOR CYTIDYLYLTRANSFERASE"/>
    <property type="match status" value="1"/>
</dbReference>
<name>A0A2M8VXZ2_9BURK</name>
<keyword evidence="3" id="KW-0808">Transferase</keyword>
<keyword evidence="4" id="KW-1185">Reference proteome</keyword>
<keyword evidence="3" id="KW-0548">Nucleotidyltransferase</keyword>
<feature type="domain" description="MobA-like NTP transferase" evidence="2">
    <location>
        <begin position="18"/>
        <end position="174"/>
    </location>
</feature>
<dbReference type="EMBL" id="PGTX01000001">
    <property type="protein sequence ID" value="PJI82734.1"/>
    <property type="molecule type" value="Genomic_DNA"/>
</dbReference>
<evidence type="ECO:0000256" key="1">
    <source>
        <dbReference type="ARBA" id="ARBA00022842"/>
    </source>
</evidence>
<dbReference type="RefSeq" id="WP_100378505.1">
    <property type="nucleotide sequence ID" value="NZ_CBCSBW010000004.1"/>
</dbReference>
<evidence type="ECO:0000313" key="4">
    <source>
        <dbReference type="Proteomes" id="UP000229366"/>
    </source>
</evidence>
<dbReference type="CDD" id="cd04182">
    <property type="entry name" value="GT_2_like_f"/>
    <property type="match status" value="1"/>
</dbReference>
<protein>
    <submittedName>
        <fullName evidence="3">Molybdenum cofactor cytidylyltransferase/nicotine blue oxidoreductase</fullName>
    </submittedName>
</protein>
<evidence type="ECO:0000259" key="2">
    <source>
        <dbReference type="Pfam" id="PF12804"/>
    </source>
</evidence>
<dbReference type="GO" id="GO:0016779">
    <property type="term" value="F:nucleotidyltransferase activity"/>
    <property type="evidence" value="ECO:0007669"/>
    <property type="project" value="UniProtKB-KW"/>
</dbReference>
<dbReference type="Proteomes" id="UP000229366">
    <property type="component" value="Unassembled WGS sequence"/>
</dbReference>
<reference evidence="3 4" key="1">
    <citation type="submission" date="2017-11" db="EMBL/GenBank/DDBJ databases">
        <title>Genomic Encyclopedia of Type Strains, Phase III (KMG-III): the genomes of soil and plant-associated and newly described type strains.</title>
        <authorList>
            <person name="Whitman W."/>
        </authorList>
    </citation>
    <scope>NUCLEOTIDE SEQUENCE [LARGE SCALE GENOMIC DNA]</scope>
    <source>
        <strain evidence="3 4">UB-Domo-W1</strain>
    </source>
</reference>
<keyword evidence="1" id="KW-0460">Magnesium</keyword>
<comment type="caution">
    <text evidence="3">The sequence shown here is derived from an EMBL/GenBank/DDBJ whole genome shotgun (WGS) entry which is preliminary data.</text>
</comment>
<gene>
    <name evidence="3" type="ORF">B0G85_0116</name>
</gene>
<organism evidence="3 4">
    <name type="scientific">Polynucleobacter brandtiae</name>
    <dbReference type="NCBI Taxonomy" id="1938816"/>
    <lineage>
        <taxon>Bacteria</taxon>
        <taxon>Pseudomonadati</taxon>
        <taxon>Pseudomonadota</taxon>
        <taxon>Betaproteobacteria</taxon>
        <taxon>Burkholderiales</taxon>
        <taxon>Burkholderiaceae</taxon>
        <taxon>Polynucleobacter</taxon>
    </lineage>
</organism>
<dbReference type="Gene3D" id="3.90.550.10">
    <property type="entry name" value="Spore Coat Polysaccharide Biosynthesis Protein SpsA, Chain A"/>
    <property type="match status" value="1"/>
</dbReference>
<dbReference type="PANTHER" id="PTHR43777">
    <property type="entry name" value="MOLYBDENUM COFACTOR CYTIDYLYLTRANSFERASE"/>
    <property type="match status" value="1"/>
</dbReference>
<evidence type="ECO:0000313" key="3">
    <source>
        <dbReference type="EMBL" id="PJI82734.1"/>
    </source>
</evidence>
<dbReference type="OrthoDB" id="8667343at2"/>
<sequence length="216" mass="23619">MTNLSIQSGTPTTRVAVLLLAAGEGSRLGGYPKALLKKDDQTLLEHLVISTKSMAPIEFVAVTGFYAEAIEGEIDRLNRAHDLNIKTCLNPYPEKGQSSSIRLGLESLQSAFDVLFVALSDQPEIGCMEISELLEGFTNRPPGTQIVLPMVGKQRGNPVLFSKGAVDEILAISQMVCRSYMDANPALIYRLDTNRQAFIQDVDTPKDISKYQLSKS</sequence>
<dbReference type="AlphaFoldDB" id="A0A2M8VXZ2"/>
<dbReference type="Pfam" id="PF12804">
    <property type="entry name" value="NTP_transf_3"/>
    <property type="match status" value="1"/>
</dbReference>
<proteinExistence type="predicted"/>
<dbReference type="SUPFAM" id="SSF53448">
    <property type="entry name" value="Nucleotide-diphospho-sugar transferases"/>
    <property type="match status" value="1"/>
</dbReference>
<dbReference type="InterPro" id="IPR029044">
    <property type="entry name" value="Nucleotide-diphossugar_trans"/>
</dbReference>